<evidence type="ECO:0000256" key="1">
    <source>
        <dbReference type="SAM" id="MobiDB-lite"/>
    </source>
</evidence>
<name>A0A0E9V707_ANGAN</name>
<evidence type="ECO:0000313" key="2">
    <source>
        <dbReference type="EMBL" id="JAH73771.1"/>
    </source>
</evidence>
<dbReference type="EMBL" id="GBXM01034806">
    <property type="protein sequence ID" value="JAH73771.1"/>
    <property type="molecule type" value="Transcribed_RNA"/>
</dbReference>
<reference evidence="2" key="2">
    <citation type="journal article" date="2015" name="Fish Shellfish Immunol.">
        <title>Early steps in the European eel (Anguilla anguilla)-Vibrio vulnificus interaction in the gills: Role of the RtxA13 toxin.</title>
        <authorList>
            <person name="Callol A."/>
            <person name="Pajuelo D."/>
            <person name="Ebbesson L."/>
            <person name="Teles M."/>
            <person name="MacKenzie S."/>
            <person name="Amaro C."/>
        </authorList>
    </citation>
    <scope>NUCLEOTIDE SEQUENCE</scope>
</reference>
<accession>A0A0E9V707</accession>
<sequence>MSAVFQEAQPAGRRTGRTRHTHFRPDTPDCRRQQPTMGCRSSTSGIDKSFMINFFFLV</sequence>
<organism evidence="2">
    <name type="scientific">Anguilla anguilla</name>
    <name type="common">European freshwater eel</name>
    <name type="synonym">Muraena anguilla</name>
    <dbReference type="NCBI Taxonomy" id="7936"/>
    <lineage>
        <taxon>Eukaryota</taxon>
        <taxon>Metazoa</taxon>
        <taxon>Chordata</taxon>
        <taxon>Craniata</taxon>
        <taxon>Vertebrata</taxon>
        <taxon>Euteleostomi</taxon>
        <taxon>Actinopterygii</taxon>
        <taxon>Neopterygii</taxon>
        <taxon>Teleostei</taxon>
        <taxon>Anguilliformes</taxon>
        <taxon>Anguillidae</taxon>
        <taxon>Anguilla</taxon>
    </lineage>
</organism>
<feature type="compositionally biased region" description="Polar residues" evidence="1">
    <location>
        <begin position="33"/>
        <end position="42"/>
    </location>
</feature>
<feature type="compositionally biased region" description="Basic and acidic residues" evidence="1">
    <location>
        <begin position="23"/>
        <end position="32"/>
    </location>
</feature>
<feature type="region of interest" description="Disordered" evidence="1">
    <location>
        <begin position="1"/>
        <end position="42"/>
    </location>
</feature>
<reference evidence="2" key="1">
    <citation type="submission" date="2014-11" db="EMBL/GenBank/DDBJ databases">
        <authorList>
            <person name="Amaro Gonzalez C."/>
        </authorList>
    </citation>
    <scope>NUCLEOTIDE SEQUENCE</scope>
</reference>
<dbReference type="AlphaFoldDB" id="A0A0E9V707"/>
<proteinExistence type="predicted"/>
<protein>
    <submittedName>
        <fullName evidence="2">Uncharacterized protein</fullName>
    </submittedName>
</protein>